<name>A0A8S5MDN5_9CAUD</name>
<reference evidence="1" key="1">
    <citation type="journal article" date="2021" name="Proc. Natl. Acad. Sci. U.S.A.">
        <title>A Catalog of Tens of Thousands of Viruses from Human Metagenomes Reveals Hidden Associations with Chronic Diseases.</title>
        <authorList>
            <person name="Tisza M.J."/>
            <person name="Buck C.B."/>
        </authorList>
    </citation>
    <scope>NUCLEOTIDE SEQUENCE</scope>
    <source>
        <strain evidence="1">CtX581</strain>
    </source>
</reference>
<protein>
    <submittedName>
        <fullName evidence="1">YhdB-like protein</fullName>
    </submittedName>
</protein>
<sequence>MKKTMTEAEKNKLLREKIQQFLHADPMDVIGDDTILELIDLENEK</sequence>
<proteinExistence type="predicted"/>
<evidence type="ECO:0000313" key="1">
    <source>
        <dbReference type="EMBL" id="DAD80340.1"/>
    </source>
</evidence>
<organism evidence="1">
    <name type="scientific">Siphoviridae sp. ctX581</name>
    <dbReference type="NCBI Taxonomy" id="2826365"/>
    <lineage>
        <taxon>Viruses</taxon>
        <taxon>Duplodnaviria</taxon>
        <taxon>Heunggongvirae</taxon>
        <taxon>Uroviricota</taxon>
        <taxon>Caudoviricetes</taxon>
    </lineage>
</organism>
<dbReference type="EMBL" id="BK014883">
    <property type="protein sequence ID" value="DAD80340.1"/>
    <property type="molecule type" value="Genomic_DNA"/>
</dbReference>
<accession>A0A8S5MDN5</accession>